<organism evidence="2 3">
    <name type="scientific">Sphingomonas ginsenosidivorax</name>
    <dbReference type="NCBI Taxonomy" id="862135"/>
    <lineage>
        <taxon>Bacteria</taxon>
        <taxon>Pseudomonadati</taxon>
        <taxon>Pseudomonadota</taxon>
        <taxon>Alphaproteobacteria</taxon>
        <taxon>Sphingomonadales</taxon>
        <taxon>Sphingomonadaceae</taxon>
        <taxon>Sphingomonas</taxon>
    </lineage>
</organism>
<dbReference type="OrthoDB" id="8455960at2"/>
<dbReference type="AlphaFoldDB" id="A0A5C6UJN6"/>
<dbReference type="Proteomes" id="UP000321250">
    <property type="component" value="Unassembled WGS sequence"/>
</dbReference>
<dbReference type="RefSeq" id="WP_147083540.1">
    <property type="nucleotide sequence ID" value="NZ_VOQR01000001.1"/>
</dbReference>
<evidence type="ECO:0000313" key="2">
    <source>
        <dbReference type="EMBL" id="TXC72265.1"/>
    </source>
</evidence>
<feature type="chain" id="PRO_5022938834" description="DUF11 domain-containing protein" evidence="1">
    <location>
        <begin position="27"/>
        <end position="308"/>
    </location>
</feature>
<feature type="signal peptide" evidence="1">
    <location>
        <begin position="1"/>
        <end position="26"/>
    </location>
</feature>
<protein>
    <recommendedName>
        <fullName evidence="4">DUF11 domain-containing protein</fullName>
    </recommendedName>
</protein>
<evidence type="ECO:0008006" key="4">
    <source>
        <dbReference type="Google" id="ProtNLM"/>
    </source>
</evidence>
<keyword evidence="1" id="KW-0732">Signal</keyword>
<evidence type="ECO:0000313" key="3">
    <source>
        <dbReference type="Proteomes" id="UP000321250"/>
    </source>
</evidence>
<dbReference type="InterPro" id="IPR047589">
    <property type="entry name" value="DUF11_rpt"/>
</dbReference>
<comment type="caution">
    <text evidence="2">The sequence shown here is derived from an EMBL/GenBank/DDBJ whole genome shotgun (WGS) entry which is preliminary data.</text>
</comment>
<dbReference type="NCBIfam" id="TIGR01451">
    <property type="entry name" value="B_ant_repeat"/>
    <property type="match status" value="1"/>
</dbReference>
<sequence>MDMIGNAVRSIVVLCMATCLSVGARAQTRAGTPIVNTAGLTYETGGETRALQSNTVTMLVAERLDVRLVRESDGPVALDGTVAAIPFILTNADNGREAFVVTASLATGGRTPLLAIDSDGDGQYDATRDAEVVEGTTPVLEPGATLRLFALVADGSASDALVVTARATTGSGTAGRAFDGQGDGGGDAVVGPTGAAASVTVPLRTAGADPVLVKTQSVADAAGGARRGSVITYTLEARFPGGARDAVIADRIPAGTTFVPGSLRVDNAVLTDAADADSGRFDGEGVAVALGDVGAASIHVVEFKTQIQ</sequence>
<reference evidence="2 3" key="1">
    <citation type="journal article" date="2013" name="Antonie Van Leeuwenhoek">
        <title>Sphingomonas ginsenosidivorax sp. nov., with the ability to transform ginsenosides.</title>
        <authorList>
            <person name="Jin X.F."/>
            <person name="Kim J.K."/>
            <person name="Liu Q.M."/>
            <person name="Kang M.S."/>
            <person name="He D."/>
            <person name="Jin F.X."/>
            <person name="Kim S.C."/>
            <person name="Im W.T."/>
        </authorList>
    </citation>
    <scope>NUCLEOTIDE SEQUENCE [LARGE SCALE GENOMIC DNA]</scope>
    <source>
        <strain evidence="2 3">KHI67</strain>
    </source>
</reference>
<keyword evidence="3" id="KW-1185">Reference proteome</keyword>
<evidence type="ECO:0000256" key="1">
    <source>
        <dbReference type="SAM" id="SignalP"/>
    </source>
</evidence>
<accession>A0A5C6UJN6</accession>
<dbReference type="EMBL" id="VOQR01000001">
    <property type="protein sequence ID" value="TXC72265.1"/>
    <property type="molecule type" value="Genomic_DNA"/>
</dbReference>
<proteinExistence type="predicted"/>
<gene>
    <name evidence="2" type="ORF">FSB78_15910</name>
</gene>
<name>A0A5C6UJN6_9SPHN</name>